<proteinExistence type="predicted"/>
<dbReference type="Gramene" id="OMO75933">
    <property type="protein sequence ID" value="OMO75933"/>
    <property type="gene ID" value="CCACVL1_15983"/>
</dbReference>
<evidence type="ECO:0000313" key="1">
    <source>
        <dbReference type="EMBL" id="OMO75933.1"/>
    </source>
</evidence>
<organism evidence="1 2">
    <name type="scientific">Corchorus capsularis</name>
    <name type="common">Jute</name>
    <dbReference type="NCBI Taxonomy" id="210143"/>
    <lineage>
        <taxon>Eukaryota</taxon>
        <taxon>Viridiplantae</taxon>
        <taxon>Streptophyta</taxon>
        <taxon>Embryophyta</taxon>
        <taxon>Tracheophyta</taxon>
        <taxon>Spermatophyta</taxon>
        <taxon>Magnoliopsida</taxon>
        <taxon>eudicotyledons</taxon>
        <taxon>Gunneridae</taxon>
        <taxon>Pentapetalae</taxon>
        <taxon>rosids</taxon>
        <taxon>malvids</taxon>
        <taxon>Malvales</taxon>
        <taxon>Malvaceae</taxon>
        <taxon>Grewioideae</taxon>
        <taxon>Apeibeae</taxon>
        <taxon>Corchorus</taxon>
    </lineage>
</organism>
<sequence>MGRSPKTFVLGYVNRRLVNSNC</sequence>
<gene>
    <name evidence="1" type="ORF">CCACVL1_15983</name>
</gene>
<keyword evidence="2" id="KW-1185">Reference proteome</keyword>
<dbReference type="EMBL" id="AWWV01010929">
    <property type="protein sequence ID" value="OMO75933.1"/>
    <property type="molecule type" value="Genomic_DNA"/>
</dbReference>
<dbReference type="AlphaFoldDB" id="A0A1R3I024"/>
<feature type="non-terminal residue" evidence="1">
    <location>
        <position position="22"/>
    </location>
</feature>
<reference evidence="1 2" key="1">
    <citation type="submission" date="2013-09" db="EMBL/GenBank/DDBJ databases">
        <title>Corchorus capsularis genome sequencing.</title>
        <authorList>
            <person name="Alam M."/>
            <person name="Haque M.S."/>
            <person name="Islam M.S."/>
            <person name="Emdad E.M."/>
            <person name="Islam M.M."/>
            <person name="Ahmed B."/>
            <person name="Halim A."/>
            <person name="Hossen Q.M.M."/>
            <person name="Hossain M.Z."/>
            <person name="Ahmed R."/>
            <person name="Khan M.M."/>
            <person name="Islam R."/>
            <person name="Rashid M.M."/>
            <person name="Khan S.A."/>
            <person name="Rahman M.S."/>
            <person name="Alam M."/>
        </authorList>
    </citation>
    <scope>NUCLEOTIDE SEQUENCE [LARGE SCALE GENOMIC DNA]</scope>
    <source>
        <strain evidence="2">cv. CVL-1</strain>
        <tissue evidence="1">Whole seedling</tissue>
    </source>
</reference>
<comment type="caution">
    <text evidence="1">The sequence shown here is derived from an EMBL/GenBank/DDBJ whole genome shotgun (WGS) entry which is preliminary data.</text>
</comment>
<accession>A0A1R3I024</accession>
<name>A0A1R3I024_COCAP</name>
<protein>
    <submittedName>
        <fullName evidence="1">Uncharacterized protein</fullName>
    </submittedName>
</protein>
<dbReference type="Proteomes" id="UP000188268">
    <property type="component" value="Unassembled WGS sequence"/>
</dbReference>
<evidence type="ECO:0000313" key="2">
    <source>
        <dbReference type="Proteomes" id="UP000188268"/>
    </source>
</evidence>